<keyword evidence="2" id="KW-0378">Hydrolase</keyword>
<dbReference type="GO" id="GO:0000956">
    <property type="term" value="P:nuclear-transcribed mRNA catabolic process"/>
    <property type="evidence" value="ECO:0007669"/>
    <property type="project" value="TreeGrafter"/>
</dbReference>
<dbReference type="EMBL" id="JABSTV010001252">
    <property type="protein sequence ID" value="KAH7948363.1"/>
    <property type="molecule type" value="Genomic_DNA"/>
</dbReference>
<dbReference type="EC" id="3.6.1.-" evidence="2"/>
<name>A0A9D4PNN4_RHISA</name>
<keyword evidence="2" id="KW-0540">Nuclease</keyword>
<comment type="caution">
    <text evidence="4">The sequence shown here is derived from an EMBL/GenBank/DDBJ whole genome shotgun (WGS) entry which is preliminary data.</text>
</comment>
<feature type="domain" description="RAI1-like" evidence="3">
    <location>
        <begin position="190"/>
        <end position="391"/>
    </location>
</feature>
<organism evidence="4 5">
    <name type="scientific">Rhipicephalus sanguineus</name>
    <name type="common">Brown dog tick</name>
    <name type="synonym">Ixodes sanguineus</name>
    <dbReference type="NCBI Taxonomy" id="34632"/>
    <lineage>
        <taxon>Eukaryota</taxon>
        <taxon>Metazoa</taxon>
        <taxon>Ecdysozoa</taxon>
        <taxon>Arthropoda</taxon>
        <taxon>Chelicerata</taxon>
        <taxon>Arachnida</taxon>
        <taxon>Acari</taxon>
        <taxon>Parasitiformes</taxon>
        <taxon>Ixodida</taxon>
        <taxon>Ixodoidea</taxon>
        <taxon>Ixodidae</taxon>
        <taxon>Rhipicephalinae</taxon>
        <taxon>Rhipicephalus</taxon>
        <taxon>Rhipicephalus</taxon>
    </lineage>
</organism>
<comment type="subcellular location">
    <subcellularLocation>
        <location evidence="2">Nucleus</location>
    </subcellularLocation>
</comment>
<feature type="domain" description="RAI1-like" evidence="3">
    <location>
        <begin position="47"/>
        <end position="116"/>
    </location>
</feature>
<dbReference type="InterPro" id="IPR013961">
    <property type="entry name" value="RAI1"/>
</dbReference>
<dbReference type="VEuPathDB" id="VectorBase:RSAN_029385"/>
<comment type="cofactor">
    <cofactor evidence="2">
        <name>a divalent metal cation</name>
        <dbReference type="ChEBI" id="CHEBI:60240"/>
    </cofactor>
</comment>
<dbReference type="GO" id="GO:0005634">
    <property type="term" value="C:nucleus"/>
    <property type="evidence" value="ECO:0007669"/>
    <property type="project" value="UniProtKB-SubCell"/>
</dbReference>
<proteinExistence type="inferred from homology"/>
<dbReference type="Proteomes" id="UP000821837">
    <property type="component" value="Chromosome 6"/>
</dbReference>
<protein>
    <recommendedName>
        <fullName evidence="2">Decapping nuclease</fullName>
        <ecNumber evidence="2">3.6.1.-</ecNumber>
    </recommendedName>
</protein>
<dbReference type="AlphaFoldDB" id="A0A9D4PNN4"/>
<comment type="similarity">
    <text evidence="1 2">Belongs to the DXO/Dom3Z family.</text>
</comment>
<dbReference type="InterPro" id="IPR039039">
    <property type="entry name" value="RAI1-like_fam"/>
</dbReference>
<dbReference type="PANTHER" id="PTHR12395">
    <property type="entry name" value="DOM-3 RELATED"/>
    <property type="match status" value="1"/>
</dbReference>
<keyword evidence="2" id="KW-0547">Nucleotide-binding</keyword>
<evidence type="ECO:0000313" key="4">
    <source>
        <dbReference type="EMBL" id="KAH7948363.1"/>
    </source>
</evidence>
<dbReference type="GO" id="GO:0004518">
    <property type="term" value="F:nuclease activity"/>
    <property type="evidence" value="ECO:0007669"/>
    <property type="project" value="UniProtKB-KW"/>
</dbReference>
<evidence type="ECO:0000313" key="5">
    <source>
        <dbReference type="Proteomes" id="UP000821837"/>
    </source>
</evidence>
<keyword evidence="2" id="KW-0539">Nucleus</keyword>
<dbReference type="Pfam" id="PF08652">
    <property type="entry name" value="RAI1"/>
    <property type="match status" value="2"/>
</dbReference>
<keyword evidence="5" id="KW-1185">Reference proteome</keyword>
<reference evidence="4" key="2">
    <citation type="submission" date="2021-09" db="EMBL/GenBank/DDBJ databases">
        <authorList>
            <person name="Jia N."/>
            <person name="Wang J."/>
            <person name="Shi W."/>
            <person name="Du L."/>
            <person name="Sun Y."/>
            <person name="Zhan W."/>
            <person name="Jiang J."/>
            <person name="Wang Q."/>
            <person name="Zhang B."/>
            <person name="Ji P."/>
            <person name="Sakyi L.B."/>
            <person name="Cui X."/>
            <person name="Yuan T."/>
            <person name="Jiang B."/>
            <person name="Yang W."/>
            <person name="Lam T.T.-Y."/>
            <person name="Chang Q."/>
            <person name="Ding S."/>
            <person name="Wang X."/>
            <person name="Zhu J."/>
            <person name="Ruan X."/>
            <person name="Zhao L."/>
            <person name="Wei J."/>
            <person name="Que T."/>
            <person name="Du C."/>
            <person name="Cheng J."/>
            <person name="Dai P."/>
            <person name="Han X."/>
            <person name="Huang E."/>
            <person name="Gao Y."/>
            <person name="Liu J."/>
            <person name="Shao H."/>
            <person name="Ye R."/>
            <person name="Li L."/>
            <person name="Wei W."/>
            <person name="Wang X."/>
            <person name="Wang C."/>
            <person name="Huo Q."/>
            <person name="Li W."/>
            <person name="Guo W."/>
            <person name="Chen H."/>
            <person name="Chen S."/>
            <person name="Zhou L."/>
            <person name="Zhou L."/>
            <person name="Ni X."/>
            <person name="Tian J."/>
            <person name="Zhou Y."/>
            <person name="Sheng Y."/>
            <person name="Liu T."/>
            <person name="Pan Y."/>
            <person name="Xia L."/>
            <person name="Li J."/>
            <person name="Zhao F."/>
            <person name="Cao W."/>
        </authorList>
    </citation>
    <scope>NUCLEOTIDE SEQUENCE</scope>
    <source>
        <strain evidence="4">Rsan-2018</strain>
        <tissue evidence="4">Larvae</tissue>
    </source>
</reference>
<dbReference type="GO" id="GO:0046872">
    <property type="term" value="F:metal ion binding"/>
    <property type="evidence" value="ECO:0007669"/>
    <property type="project" value="UniProtKB-KW"/>
</dbReference>
<dbReference type="GO" id="GO:0034353">
    <property type="term" value="F:mRNA 5'-diphosphatase activity"/>
    <property type="evidence" value="ECO:0007669"/>
    <property type="project" value="TreeGrafter"/>
</dbReference>
<keyword evidence="2" id="KW-0694">RNA-binding</keyword>
<evidence type="ECO:0000256" key="1">
    <source>
        <dbReference type="ARBA" id="ARBA00006562"/>
    </source>
</evidence>
<dbReference type="GO" id="GO:0003723">
    <property type="term" value="F:RNA binding"/>
    <property type="evidence" value="ECO:0007669"/>
    <property type="project" value="UniProtKB-KW"/>
</dbReference>
<reference evidence="4" key="1">
    <citation type="journal article" date="2020" name="Cell">
        <title>Large-Scale Comparative Analyses of Tick Genomes Elucidate Their Genetic Diversity and Vector Capacities.</title>
        <authorList>
            <consortium name="Tick Genome and Microbiome Consortium (TIGMIC)"/>
            <person name="Jia N."/>
            <person name="Wang J."/>
            <person name="Shi W."/>
            <person name="Du L."/>
            <person name="Sun Y."/>
            <person name="Zhan W."/>
            <person name="Jiang J.F."/>
            <person name="Wang Q."/>
            <person name="Zhang B."/>
            <person name="Ji P."/>
            <person name="Bell-Sakyi L."/>
            <person name="Cui X.M."/>
            <person name="Yuan T.T."/>
            <person name="Jiang B.G."/>
            <person name="Yang W.F."/>
            <person name="Lam T.T."/>
            <person name="Chang Q.C."/>
            <person name="Ding S.J."/>
            <person name="Wang X.J."/>
            <person name="Zhu J.G."/>
            <person name="Ruan X.D."/>
            <person name="Zhao L."/>
            <person name="Wei J.T."/>
            <person name="Ye R.Z."/>
            <person name="Que T.C."/>
            <person name="Du C.H."/>
            <person name="Zhou Y.H."/>
            <person name="Cheng J.X."/>
            <person name="Dai P.F."/>
            <person name="Guo W.B."/>
            <person name="Han X.H."/>
            <person name="Huang E.J."/>
            <person name="Li L.F."/>
            <person name="Wei W."/>
            <person name="Gao Y.C."/>
            <person name="Liu J.Z."/>
            <person name="Shao H.Z."/>
            <person name="Wang X."/>
            <person name="Wang C.C."/>
            <person name="Yang T.C."/>
            <person name="Huo Q.B."/>
            <person name="Li W."/>
            <person name="Chen H.Y."/>
            <person name="Chen S.E."/>
            <person name="Zhou L.G."/>
            <person name="Ni X.B."/>
            <person name="Tian J.H."/>
            <person name="Sheng Y."/>
            <person name="Liu T."/>
            <person name="Pan Y.S."/>
            <person name="Xia L.Y."/>
            <person name="Li J."/>
            <person name="Zhao F."/>
            <person name="Cao W.C."/>
        </authorList>
    </citation>
    <scope>NUCLEOTIDE SEQUENCE</scope>
    <source>
        <strain evidence="4">Rsan-2018</strain>
    </source>
</reference>
<dbReference type="GO" id="GO:0000166">
    <property type="term" value="F:nucleotide binding"/>
    <property type="evidence" value="ECO:0007669"/>
    <property type="project" value="UniProtKB-KW"/>
</dbReference>
<keyword evidence="2" id="KW-0479">Metal-binding</keyword>
<gene>
    <name evidence="4" type="ORF">HPB52_020848</name>
</gene>
<evidence type="ECO:0000256" key="2">
    <source>
        <dbReference type="RuleBase" id="RU367113"/>
    </source>
</evidence>
<dbReference type="PANTHER" id="PTHR12395:SF9">
    <property type="entry name" value="DECAPPING AND EXORIBONUCLEASE PROTEIN"/>
    <property type="match status" value="1"/>
</dbReference>
<dbReference type="GO" id="GO:0005829">
    <property type="term" value="C:cytosol"/>
    <property type="evidence" value="ECO:0007669"/>
    <property type="project" value="TreeGrafter"/>
</dbReference>
<accession>A0A9D4PNN4</accession>
<dbReference type="GO" id="GO:0110155">
    <property type="term" value="P:NAD-cap decapping"/>
    <property type="evidence" value="ECO:0007669"/>
    <property type="project" value="TreeGrafter"/>
</dbReference>
<comment type="function">
    <text evidence="2">Decapping enzyme for NAD-capped RNAs: specifically hydrolyzes the nicotinamide adenine dinucleotide (NAD) cap from a subset of RNAs by removing the entire NAD moiety from the 5'-end of an NAD-capped RNA.</text>
</comment>
<evidence type="ECO:0000259" key="3">
    <source>
        <dbReference type="Pfam" id="PF08652"/>
    </source>
</evidence>
<sequence>MALSGSVSGKALARERQKCPVPGDYVASMCVRDAVEQSNGKFPSFREPREIGNFSLVGEQRDYVDGAAQIKYLRMPNQRHRLMWDLNRGYEVAVRRDRSVNERLDNLLRWILRNKDKFLLSSAARPSGEPPAETQRQEGLLLQMTTGGGAGYSQPMVRAPPDIQGLPPEHERLLKMTSAAPPKACCWILCLHTDFVCYRGLLTRLACTAYEAREDWLLAACRFRGSIYLCAFETDAERRRRLEDAADPRRDRMSFWGYKFEQYMVSVEPEGVPDVDAVVNECEEYCIVVRSRLESHSLVFGAEVDGVDPRVHRHGRQSQPGSTGCYIELKTSRDCLSEQQYRNFCRFKMLKWWAQSFLVGIPRVLCGFRDDNGVVGTLEELDVREMTHRAKVEFNE</sequence>